<protein>
    <recommendedName>
        <fullName evidence="4">DUF4234 domain-containing protein</fullName>
    </recommendedName>
</protein>
<dbReference type="EMBL" id="MTBM01000002">
    <property type="protein sequence ID" value="OSI11143.1"/>
    <property type="molecule type" value="Genomic_DNA"/>
</dbReference>
<feature type="transmembrane region" description="Helical" evidence="1">
    <location>
        <begin position="7"/>
        <end position="27"/>
    </location>
</feature>
<evidence type="ECO:0000313" key="2">
    <source>
        <dbReference type="EMBL" id="OSI11143.1"/>
    </source>
</evidence>
<keyword evidence="1" id="KW-1133">Transmembrane helix</keyword>
<evidence type="ECO:0000313" key="3">
    <source>
        <dbReference type="Proteomes" id="UP000193466"/>
    </source>
</evidence>
<accession>A0ABX3WIP8</accession>
<keyword evidence="1" id="KW-0472">Membrane</keyword>
<feature type="transmembrane region" description="Helical" evidence="1">
    <location>
        <begin position="134"/>
        <end position="152"/>
    </location>
</feature>
<dbReference type="RefSeq" id="WP_095197884.1">
    <property type="nucleotide sequence ID" value="NZ_LT906434.1"/>
</dbReference>
<feature type="transmembrane region" description="Helical" evidence="1">
    <location>
        <begin position="83"/>
        <end position="102"/>
    </location>
</feature>
<comment type="caution">
    <text evidence="2">The sequence shown here is derived from an EMBL/GenBank/DDBJ whole genome shotgun (WGS) entry which is preliminary data.</text>
</comment>
<reference evidence="2 3" key="1">
    <citation type="submission" date="2017-01" db="EMBL/GenBank/DDBJ databases">
        <authorList>
            <person name="Wolfgang W.J."/>
            <person name="Cole J."/>
            <person name="Wroblewski D."/>
            <person name="Mcginnis J."/>
            <person name="Musser K.A."/>
        </authorList>
    </citation>
    <scope>NUCLEOTIDE SEQUENCE [LARGE SCALE GENOMIC DNA]</scope>
    <source>
        <strain evidence="2 3">DSM 21643</strain>
    </source>
</reference>
<dbReference type="Proteomes" id="UP000193466">
    <property type="component" value="Unassembled WGS sequence"/>
</dbReference>
<name>A0ABX3WIP8_9NEIS</name>
<feature type="transmembrane region" description="Helical" evidence="1">
    <location>
        <begin position="47"/>
        <end position="71"/>
    </location>
</feature>
<organism evidence="2 3">
    <name type="scientific">Neisseria zoodegmatis</name>
    <dbReference type="NCBI Taxonomy" id="326523"/>
    <lineage>
        <taxon>Bacteria</taxon>
        <taxon>Pseudomonadati</taxon>
        <taxon>Pseudomonadota</taxon>
        <taxon>Betaproteobacteria</taxon>
        <taxon>Neisseriales</taxon>
        <taxon>Neisseriaceae</taxon>
        <taxon>Neisseria</taxon>
    </lineage>
</organism>
<evidence type="ECO:0008006" key="4">
    <source>
        <dbReference type="Google" id="ProtNLM"/>
    </source>
</evidence>
<evidence type="ECO:0000256" key="1">
    <source>
        <dbReference type="SAM" id="Phobius"/>
    </source>
</evidence>
<keyword evidence="1" id="KW-0812">Transmembrane</keyword>
<proteinExistence type="predicted"/>
<gene>
    <name evidence="2" type="ORF">BWD10_01650</name>
</gene>
<keyword evidence="3" id="KW-1185">Reference proteome</keyword>
<sequence length="163" mass="18513">MSPKQILIVAIRLFVIVWCIHTINSGFVGMNAFDGNFSPWQMVPLYLVYAVCWLVLWFFPATIANILLPQVQQEQQIMPKHPAPWLTTGIILIGILTLSNALRDGIYWFSLYQAFTNTYQTDVWKMLSADQSSAIIMTAAELVIGLILVFRAPQINRLIQKAL</sequence>